<evidence type="ECO:0000256" key="3">
    <source>
        <dbReference type="ARBA" id="ARBA00022692"/>
    </source>
</evidence>
<feature type="transmembrane region" description="Helical" evidence="6">
    <location>
        <begin position="33"/>
        <end position="52"/>
    </location>
</feature>
<dbReference type="PANTHER" id="PTHR30482">
    <property type="entry name" value="HIGH-AFFINITY BRANCHED-CHAIN AMINO ACID TRANSPORT SYSTEM PERMEASE"/>
    <property type="match status" value="1"/>
</dbReference>
<evidence type="ECO:0000313" key="8">
    <source>
        <dbReference type="Proteomes" id="UP000189796"/>
    </source>
</evidence>
<organism evidence="7 8">
    <name type="scientific">Bradyrhizobium erythrophlei</name>
    <dbReference type="NCBI Taxonomy" id="1437360"/>
    <lineage>
        <taxon>Bacteria</taxon>
        <taxon>Pseudomonadati</taxon>
        <taxon>Pseudomonadota</taxon>
        <taxon>Alphaproteobacteria</taxon>
        <taxon>Hyphomicrobiales</taxon>
        <taxon>Nitrobacteraceae</taxon>
        <taxon>Bradyrhizobium</taxon>
    </lineage>
</organism>
<feature type="transmembrane region" description="Helical" evidence="6">
    <location>
        <begin position="199"/>
        <end position="225"/>
    </location>
</feature>
<dbReference type="AlphaFoldDB" id="A0A1M5GIU1"/>
<dbReference type="RefSeq" id="WP_079599504.1">
    <property type="nucleotide sequence ID" value="NZ_LT670817.1"/>
</dbReference>
<name>A0A1M5GIU1_9BRAD</name>
<dbReference type="GO" id="GO:0015658">
    <property type="term" value="F:branched-chain amino acid transmembrane transporter activity"/>
    <property type="evidence" value="ECO:0007669"/>
    <property type="project" value="InterPro"/>
</dbReference>
<dbReference type="EMBL" id="LT670817">
    <property type="protein sequence ID" value="SHG03442.1"/>
    <property type="molecule type" value="Genomic_DNA"/>
</dbReference>
<dbReference type="Proteomes" id="UP000189796">
    <property type="component" value="Chromosome I"/>
</dbReference>
<keyword evidence="5 6" id="KW-0472">Membrane</keyword>
<reference evidence="7 8" key="1">
    <citation type="submission" date="2016-11" db="EMBL/GenBank/DDBJ databases">
        <authorList>
            <person name="Jaros S."/>
            <person name="Januszkiewicz K."/>
            <person name="Wedrychowicz H."/>
        </authorList>
    </citation>
    <scope>NUCLEOTIDE SEQUENCE [LARGE SCALE GENOMIC DNA]</scope>
    <source>
        <strain evidence="7 8">GAS138</strain>
    </source>
</reference>
<dbReference type="CDD" id="cd06581">
    <property type="entry name" value="TM_PBP1_LivM_like"/>
    <property type="match status" value="1"/>
</dbReference>
<keyword evidence="3 6" id="KW-0812">Transmembrane</keyword>
<sequence>MIFERNILLAMLVAALVAPLLFQNQYALHIGVLIMFSVMLATSFNLIVGYVGEFPLGHTAFLGVGAYTVALLSTRLALPFHVAELAAPFVAALFGLVIGAITLRLRGPFFVIVTLCFAEVLRLVANNWIGLTNGPMGISGIEKPAWAIAGDALQQKMAYYYVGVLLAAVSLFVSYRFVYSNIGRAAVAVRENRFVAQSIGISPFYLGLVTFVLAAGIAGLAGGFYANYVSFVGPEVFGFSFMISMIIMVLAGGKGTLIGPVVGAVIVVLLEEYLRDFKELRFSIFGLTVMAVVLFLPRGIMGFITRRYETYSRGAARDA</sequence>
<feature type="transmembrane region" description="Helical" evidence="6">
    <location>
        <begin position="282"/>
        <end position="304"/>
    </location>
</feature>
<evidence type="ECO:0000313" key="7">
    <source>
        <dbReference type="EMBL" id="SHG03442.1"/>
    </source>
</evidence>
<dbReference type="OrthoDB" id="9814461at2"/>
<accession>A0A1M5GIU1</accession>
<evidence type="ECO:0000256" key="6">
    <source>
        <dbReference type="SAM" id="Phobius"/>
    </source>
</evidence>
<feature type="transmembrane region" description="Helical" evidence="6">
    <location>
        <begin position="110"/>
        <end position="129"/>
    </location>
</feature>
<dbReference type="GO" id="GO:0005886">
    <property type="term" value="C:plasma membrane"/>
    <property type="evidence" value="ECO:0007669"/>
    <property type="project" value="UniProtKB-SubCell"/>
</dbReference>
<evidence type="ECO:0000256" key="4">
    <source>
        <dbReference type="ARBA" id="ARBA00022989"/>
    </source>
</evidence>
<proteinExistence type="predicted"/>
<feature type="transmembrane region" description="Helical" evidence="6">
    <location>
        <begin position="59"/>
        <end position="79"/>
    </location>
</feature>
<evidence type="ECO:0000256" key="1">
    <source>
        <dbReference type="ARBA" id="ARBA00004651"/>
    </source>
</evidence>
<comment type="subcellular location">
    <subcellularLocation>
        <location evidence="1">Cell membrane</location>
        <topology evidence="1">Multi-pass membrane protein</topology>
    </subcellularLocation>
</comment>
<keyword evidence="4 6" id="KW-1133">Transmembrane helix</keyword>
<evidence type="ECO:0000256" key="5">
    <source>
        <dbReference type="ARBA" id="ARBA00023136"/>
    </source>
</evidence>
<feature type="transmembrane region" description="Helical" evidence="6">
    <location>
        <begin position="85"/>
        <end position="103"/>
    </location>
</feature>
<dbReference type="PANTHER" id="PTHR30482:SF10">
    <property type="entry name" value="HIGH-AFFINITY BRANCHED-CHAIN AMINO ACID TRANSPORT PROTEIN BRAE"/>
    <property type="match status" value="1"/>
</dbReference>
<dbReference type="InterPro" id="IPR001851">
    <property type="entry name" value="ABC_transp_permease"/>
</dbReference>
<gene>
    <name evidence="7" type="ORF">SAMN05443248_0046</name>
</gene>
<evidence type="ECO:0000256" key="2">
    <source>
        <dbReference type="ARBA" id="ARBA00022475"/>
    </source>
</evidence>
<feature type="transmembrane region" description="Helical" evidence="6">
    <location>
        <begin position="158"/>
        <end position="178"/>
    </location>
</feature>
<keyword evidence="2" id="KW-1003">Cell membrane</keyword>
<dbReference type="Pfam" id="PF02653">
    <property type="entry name" value="BPD_transp_2"/>
    <property type="match status" value="1"/>
</dbReference>
<protein>
    <submittedName>
        <fullName evidence="7">Amino acid/amide ABC transporter membrane protein 2, HAAT family</fullName>
    </submittedName>
</protein>
<feature type="transmembrane region" description="Helical" evidence="6">
    <location>
        <begin position="237"/>
        <end position="270"/>
    </location>
</feature>
<dbReference type="InterPro" id="IPR043428">
    <property type="entry name" value="LivM-like"/>
</dbReference>